<proteinExistence type="predicted"/>
<dbReference type="PANTHER" id="PTHR37694">
    <property type="entry name" value="SLR8022 PROTEIN"/>
    <property type="match status" value="1"/>
</dbReference>
<sequence>MLKKNYKDVEAQEAVLADGTKAEGVYIRWLIDENLGAKNFAMRRVEIKPDQRVPLHNHPEEHEIYVLSGTGKFYNDKGEAEIAYQGDFVYILSNEKHGMDNIGKDNLIFLCLIPYLKNNN</sequence>
<feature type="domain" description="Cupin type-2" evidence="1">
    <location>
        <begin position="44"/>
        <end position="112"/>
    </location>
</feature>
<gene>
    <name evidence="2" type="ORF">S03H2_37377</name>
</gene>
<organism evidence="2">
    <name type="scientific">marine sediment metagenome</name>
    <dbReference type="NCBI Taxonomy" id="412755"/>
    <lineage>
        <taxon>unclassified sequences</taxon>
        <taxon>metagenomes</taxon>
        <taxon>ecological metagenomes</taxon>
    </lineage>
</organism>
<name>X1FSB7_9ZZZZ</name>
<accession>X1FSB7</accession>
<dbReference type="EMBL" id="BARU01023008">
    <property type="protein sequence ID" value="GAH48556.1"/>
    <property type="molecule type" value="Genomic_DNA"/>
</dbReference>
<protein>
    <recommendedName>
        <fullName evidence="1">Cupin type-2 domain-containing protein</fullName>
    </recommendedName>
</protein>
<dbReference type="AlphaFoldDB" id="X1FSB7"/>
<dbReference type="InterPro" id="IPR011051">
    <property type="entry name" value="RmlC_Cupin_sf"/>
</dbReference>
<dbReference type="InterPro" id="IPR013096">
    <property type="entry name" value="Cupin_2"/>
</dbReference>
<dbReference type="PANTHER" id="PTHR37694:SF1">
    <property type="entry name" value="SLR8022 PROTEIN"/>
    <property type="match status" value="1"/>
</dbReference>
<dbReference type="InterPro" id="IPR014710">
    <property type="entry name" value="RmlC-like_jellyroll"/>
</dbReference>
<dbReference type="Pfam" id="PF07883">
    <property type="entry name" value="Cupin_2"/>
    <property type="match status" value="1"/>
</dbReference>
<evidence type="ECO:0000313" key="2">
    <source>
        <dbReference type="EMBL" id="GAH48556.1"/>
    </source>
</evidence>
<comment type="caution">
    <text evidence="2">The sequence shown here is derived from an EMBL/GenBank/DDBJ whole genome shotgun (WGS) entry which is preliminary data.</text>
</comment>
<reference evidence="2" key="1">
    <citation type="journal article" date="2014" name="Front. Microbiol.">
        <title>High frequency of phylogenetically diverse reductive dehalogenase-homologous genes in deep subseafloor sedimentary metagenomes.</title>
        <authorList>
            <person name="Kawai M."/>
            <person name="Futagami T."/>
            <person name="Toyoda A."/>
            <person name="Takaki Y."/>
            <person name="Nishi S."/>
            <person name="Hori S."/>
            <person name="Arai W."/>
            <person name="Tsubouchi T."/>
            <person name="Morono Y."/>
            <person name="Uchiyama I."/>
            <person name="Ito T."/>
            <person name="Fujiyama A."/>
            <person name="Inagaki F."/>
            <person name="Takami H."/>
        </authorList>
    </citation>
    <scope>NUCLEOTIDE SEQUENCE</scope>
    <source>
        <strain evidence="2">Expedition CK06-06</strain>
    </source>
</reference>
<dbReference type="SUPFAM" id="SSF51182">
    <property type="entry name" value="RmlC-like cupins"/>
    <property type="match status" value="1"/>
</dbReference>
<evidence type="ECO:0000259" key="1">
    <source>
        <dbReference type="Pfam" id="PF07883"/>
    </source>
</evidence>
<dbReference type="Gene3D" id="2.60.120.10">
    <property type="entry name" value="Jelly Rolls"/>
    <property type="match status" value="1"/>
</dbReference>
<dbReference type="CDD" id="cd02222">
    <property type="entry name" value="cupin_TM1459-like"/>
    <property type="match status" value="1"/>
</dbReference>